<gene>
    <name evidence="2" type="ORF">NDI37_24095</name>
</gene>
<dbReference type="PANTHER" id="PTHR34203:SF15">
    <property type="entry name" value="SLL1173 PROTEIN"/>
    <property type="match status" value="1"/>
</dbReference>
<organism evidence="2 3">
    <name type="scientific">Funiculus sociatus GB2-A5</name>
    <dbReference type="NCBI Taxonomy" id="2933946"/>
    <lineage>
        <taxon>Bacteria</taxon>
        <taxon>Bacillati</taxon>
        <taxon>Cyanobacteriota</taxon>
        <taxon>Cyanophyceae</taxon>
        <taxon>Coleofasciculales</taxon>
        <taxon>Coleofasciculaceae</taxon>
        <taxon>Funiculus</taxon>
    </lineage>
</organism>
<evidence type="ECO:0000313" key="2">
    <source>
        <dbReference type="EMBL" id="MEP0867537.1"/>
    </source>
</evidence>
<proteinExistence type="predicted"/>
<comment type="caution">
    <text evidence="2">The sequence shown here is derived from an EMBL/GenBank/DDBJ whole genome shotgun (WGS) entry which is preliminary data.</text>
</comment>
<dbReference type="NCBIfam" id="TIGR01444">
    <property type="entry name" value="fkbM_fam"/>
    <property type="match status" value="1"/>
</dbReference>
<dbReference type="Gene3D" id="3.40.50.150">
    <property type="entry name" value="Vaccinia Virus protein VP39"/>
    <property type="match status" value="1"/>
</dbReference>
<dbReference type="InterPro" id="IPR006342">
    <property type="entry name" value="FkbM_mtfrase"/>
</dbReference>
<dbReference type="EMBL" id="JAMPKK010000075">
    <property type="protein sequence ID" value="MEP0867537.1"/>
    <property type="molecule type" value="Genomic_DNA"/>
</dbReference>
<dbReference type="InterPro" id="IPR029063">
    <property type="entry name" value="SAM-dependent_MTases_sf"/>
</dbReference>
<dbReference type="GO" id="GO:0032259">
    <property type="term" value="P:methylation"/>
    <property type="evidence" value="ECO:0007669"/>
    <property type="project" value="UniProtKB-KW"/>
</dbReference>
<sequence>MKIDVDTSLNYSNKYSKIYINYLFTNLVKILIKPQQWKEQLSKFKTNLALFKLTKTKRYTLVHTNVFRKDFEVADSISFLWTYRDIFEKQIYKFKSDNQSPLIIDCGANIGLSVLYFKQLYPDSHIIAFEPDSKIFEILKKNVNNFEFHNIEIIQKAVWSSETVLEFISEGADAGRVAHSESERNNYQVSTVRLRDYLDKSIDLLKIDIEGAEIEVIKDCYDLFFNVKKLFVEYHSFVDCPQHLDTLLKLLRESGFRIYIQETNSNTQPFLGCKINLGMDMLLNIFAFRE</sequence>
<dbReference type="PANTHER" id="PTHR34203">
    <property type="entry name" value="METHYLTRANSFERASE, FKBM FAMILY PROTEIN"/>
    <property type="match status" value="1"/>
</dbReference>
<feature type="domain" description="Methyltransferase FkbM" evidence="1">
    <location>
        <begin position="105"/>
        <end position="258"/>
    </location>
</feature>
<protein>
    <submittedName>
        <fullName evidence="2">FkbM family methyltransferase</fullName>
    </submittedName>
</protein>
<name>A0ABV0JVV2_9CYAN</name>
<dbReference type="InterPro" id="IPR052514">
    <property type="entry name" value="SAM-dependent_MTase"/>
</dbReference>
<dbReference type="SUPFAM" id="SSF53335">
    <property type="entry name" value="S-adenosyl-L-methionine-dependent methyltransferases"/>
    <property type="match status" value="1"/>
</dbReference>
<dbReference type="Pfam" id="PF05050">
    <property type="entry name" value="Methyltransf_21"/>
    <property type="match status" value="1"/>
</dbReference>
<dbReference type="GO" id="GO:0008168">
    <property type="term" value="F:methyltransferase activity"/>
    <property type="evidence" value="ECO:0007669"/>
    <property type="project" value="UniProtKB-KW"/>
</dbReference>
<keyword evidence="2" id="KW-0808">Transferase</keyword>
<evidence type="ECO:0000313" key="3">
    <source>
        <dbReference type="Proteomes" id="UP001442494"/>
    </source>
</evidence>
<accession>A0ABV0JVV2</accession>
<reference evidence="2 3" key="1">
    <citation type="submission" date="2022-04" db="EMBL/GenBank/DDBJ databases">
        <title>Positive selection, recombination, and allopatry shape intraspecific diversity of widespread and dominant cyanobacteria.</title>
        <authorList>
            <person name="Wei J."/>
            <person name="Shu W."/>
            <person name="Hu C."/>
        </authorList>
    </citation>
    <scope>NUCLEOTIDE SEQUENCE [LARGE SCALE GENOMIC DNA]</scope>
    <source>
        <strain evidence="2 3">GB2-A5</strain>
    </source>
</reference>
<keyword evidence="2" id="KW-0489">Methyltransferase</keyword>
<keyword evidence="3" id="KW-1185">Reference proteome</keyword>
<dbReference type="RefSeq" id="WP_190421881.1">
    <property type="nucleotide sequence ID" value="NZ_JAMPKK010000075.1"/>
</dbReference>
<dbReference type="Proteomes" id="UP001442494">
    <property type="component" value="Unassembled WGS sequence"/>
</dbReference>
<evidence type="ECO:0000259" key="1">
    <source>
        <dbReference type="Pfam" id="PF05050"/>
    </source>
</evidence>